<sequence length="138" mass="15860">MNYHYVNHEHRPVEVLVFSMDPGVVNEFIAVDHEVWTLGEAFTPGLDRIPFLSKEVWLDDSKPGEVTLIFVWENQELWDTVGNPQLQTTLQSMFDEKFPHPIELIAAHHEDSAFGIHRVSRFERTDPPANSFGETLSS</sequence>
<dbReference type="AlphaFoldDB" id="A0A6J6LM61"/>
<reference evidence="1" key="1">
    <citation type="submission" date="2020-05" db="EMBL/GenBank/DDBJ databases">
        <authorList>
            <person name="Chiriac C."/>
            <person name="Salcher M."/>
            <person name="Ghai R."/>
            <person name="Kavagutti S V."/>
        </authorList>
    </citation>
    <scope>NUCLEOTIDE SEQUENCE</scope>
</reference>
<dbReference type="EMBL" id="CAEZWE010000077">
    <property type="protein sequence ID" value="CAB4662158.1"/>
    <property type="molecule type" value="Genomic_DNA"/>
</dbReference>
<organism evidence="1">
    <name type="scientific">freshwater metagenome</name>
    <dbReference type="NCBI Taxonomy" id="449393"/>
    <lineage>
        <taxon>unclassified sequences</taxon>
        <taxon>metagenomes</taxon>
        <taxon>ecological metagenomes</taxon>
    </lineage>
</organism>
<dbReference type="NCBIfam" id="TIGR03792">
    <property type="entry name" value="TIGR03792 family protein"/>
    <property type="match status" value="1"/>
</dbReference>
<name>A0A6J6LM61_9ZZZZ</name>
<gene>
    <name evidence="1" type="ORF">UFOPK2169_01484</name>
</gene>
<proteinExistence type="predicted"/>
<protein>
    <submittedName>
        <fullName evidence="1">Unannotated protein</fullName>
    </submittedName>
</protein>
<dbReference type="InterPro" id="IPR022512">
    <property type="entry name" value="CHP03792"/>
</dbReference>
<accession>A0A6J6LM61</accession>
<evidence type="ECO:0000313" key="1">
    <source>
        <dbReference type="EMBL" id="CAB4662158.1"/>
    </source>
</evidence>